<keyword evidence="1" id="KW-0687">Ribonucleoprotein</keyword>
<dbReference type="EMBL" id="FR839628">
    <property type="protein sequence ID" value="SCV11835.1"/>
    <property type="molecule type" value="Genomic_DNA"/>
</dbReference>
<dbReference type="InterPro" id="IPR017264">
    <property type="entry name" value="Ribosomal_mS37_fun"/>
</dbReference>
<keyword evidence="1 2" id="KW-0689">Ribosomal protein</keyword>
<keyword evidence="3" id="KW-1185">Reference proteome</keyword>
<dbReference type="PANTHER" id="PTHR28066">
    <property type="entry name" value="37S RIBOSOMAL PROTEIN MRP10, MITOCHONDRIAL"/>
    <property type="match status" value="1"/>
</dbReference>
<protein>
    <recommendedName>
        <fullName evidence="1">Small ribosomal subunit protein mS37</fullName>
    </recommendedName>
</protein>
<evidence type="ECO:0000313" key="2">
    <source>
        <dbReference type="EMBL" id="SCV11835.1"/>
    </source>
</evidence>
<dbReference type="AlphaFoldDB" id="A0A1G4KP93"/>
<proteinExistence type="inferred from homology"/>
<gene>
    <name evidence="2" type="primary">MRP10</name>
    <name evidence="2" type="ordered locus">PP7435_Chr1-2324</name>
</gene>
<dbReference type="SMR" id="A0A1G4KP93"/>
<accession>A0A1G4KP93</accession>
<name>A0A1G4KP93_KOMPC</name>
<dbReference type="PANTHER" id="PTHR28066:SF1">
    <property type="entry name" value="SMALL RIBOSOMAL SUBUNIT PROTEIN MS37"/>
    <property type="match status" value="1"/>
</dbReference>
<comment type="function">
    <text evidence="1">Component of the mitochondrial ribosome (mitoribosome), a dedicated translation machinery responsible for the synthesis of mitochondrial genome-encoded proteins, including at least some of the essential transmembrane subunits of the mitochondrial respiratory chain. The mitoribosomes are attached to the mitochondrial inner membrane and translation products are cotranslationally integrated into the membrane.</text>
</comment>
<dbReference type="GO" id="GO:0005763">
    <property type="term" value="C:mitochondrial small ribosomal subunit"/>
    <property type="evidence" value="ECO:0007669"/>
    <property type="project" value="TreeGrafter"/>
</dbReference>
<comment type="subunit">
    <text evidence="1">Component of the mitochondrial small ribosomal subunit.</text>
</comment>
<dbReference type="GO" id="GO:0032543">
    <property type="term" value="P:mitochondrial translation"/>
    <property type="evidence" value="ECO:0007669"/>
    <property type="project" value="InterPro"/>
</dbReference>
<organism evidence="2 3">
    <name type="scientific">Komagataella phaffii (strain ATCC 76273 / CBS 7435 / CECT 11047 / NRRL Y-11430 / Wegner 21-1)</name>
    <name type="common">Yeast</name>
    <name type="synonym">Pichia pastoris</name>
    <dbReference type="NCBI Taxonomy" id="981350"/>
    <lineage>
        <taxon>Eukaryota</taxon>
        <taxon>Fungi</taxon>
        <taxon>Dikarya</taxon>
        <taxon>Ascomycota</taxon>
        <taxon>Saccharomycotina</taxon>
        <taxon>Pichiomycetes</taxon>
        <taxon>Pichiales</taxon>
        <taxon>Pichiaceae</taxon>
        <taxon>Komagataella</taxon>
    </lineage>
</organism>
<evidence type="ECO:0000313" key="3">
    <source>
        <dbReference type="Proteomes" id="UP000006853"/>
    </source>
</evidence>
<comment type="similarity">
    <text evidence="1">Belongs to the mitochondrion-specific ribosomal protein mS37 family.</text>
</comment>
<dbReference type="GO" id="GO:0003735">
    <property type="term" value="F:structural constituent of ribosome"/>
    <property type="evidence" value="ECO:0007669"/>
    <property type="project" value="InterPro"/>
</dbReference>
<dbReference type="Proteomes" id="UP000006853">
    <property type="component" value="Chromosome 1"/>
</dbReference>
<sequence length="91" mass="9979">MPQKPVRLPPLPRLKVRKPLLQTKSNPCMVVMSTLLNCWASNGEGSQACKELELSLKACMDTNKGGAQATRSSINYHAGRLYPKISGKSHD</sequence>
<reference evidence="2 3" key="2">
    <citation type="journal article" date="2016" name="FEMS Yeast Res.">
        <title>Curation of the genome annotation of Pichia pastoris (Komagataella phaffii) CBS7435 from gene level to protein function.</title>
        <authorList>
            <person name="Valli M."/>
            <person name="Tatto N.E."/>
            <person name="Peymann A."/>
            <person name="Gruber C."/>
            <person name="Landes N."/>
            <person name="Ekker H."/>
            <person name="Thallinger G.G."/>
            <person name="Mattanovich D."/>
            <person name="Gasser B."/>
            <person name="Graf A.B."/>
        </authorList>
    </citation>
    <scope>GENOME REANNOTATION</scope>
    <source>
        <strain evidence="2 3">ATCC 76273 / CBS 7435 / CECT 11047 / NRRL Y-11430 / Wegner 21-1</strain>
    </source>
</reference>
<dbReference type="PIRSF" id="PIRSF037706">
    <property type="entry name" value="MRP10"/>
    <property type="match status" value="1"/>
</dbReference>
<comment type="subcellular location">
    <subcellularLocation>
        <location evidence="1">Mitochondrion</location>
    </subcellularLocation>
</comment>
<evidence type="ECO:0000256" key="1">
    <source>
        <dbReference type="PIRNR" id="PIRNR037706"/>
    </source>
</evidence>
<reference evidence="2 3" key="1">
    <citation type="journal article" date="2011" name="J. Biotechnol.">
        <title>High-quality genome sequence of Pichia pastoris CBS7435.</title>
        <authorList>
            <person name="Kuberl A."/>
            <person name="Schneider J."/>
            <person name="Thallinger G.G."/>
            <person name="Anderl I."/>
            <person name="Wibberg D."/>
            <person name="Hajek T."/>
            <person name="Jaenicke S."/>
            <person name="Brinkrolf K."/>
            <person name="Goesmann A."/>
            <person name="Szczepanowski R."/>
            <person name="Puhler A."/>
            <person name="Schwab H."/>
            <person name="Glieder A."/>
            <person name="Pichler H."/>
        </authorList>
    </citation>
    <scope>NUCLEOTIDE SEQUENCE [LARGE SCALE GENOMIC DNA]</scope>
    <source>
        <strain evidence="3">ATCC 76273 / CBS 7435 / CECT 11047 / NRRL Y-11430 / Wegner 21-1</strain>
    </source>
</reference>
<keyword evidence="1" id="KW-0496">Mitochondrion</keyword>